<organism evidence="4 5">
    <name type="scientific">Steinernema hermaphroditum</name>
    <dbReference type="NCBI Taxonomy" id="289476"/>
    <lineage>
        <taxon>Eukaryota</taxon>
        <taxon>Metazoa</taxon>
        <taxon>Ecdysozoa</taxon>
        <taxon>Nematoda</taxon>
        <taxon>Chromadorea</taxon>
        <taxon>Rhabditida</taxon>
        <taxon>Tylenchina</taxon>
        <taxon>Panagrolaimomorpha</taxon>
        <taxon>Strongyloidoidea</taxon>
        <taxon>Steinernematidae</taxon>
        <taxon>Steinernema</taxon>
    </lineage>
</organism>
<evidence type="ECO:0000259" key="3">
    <source>
        <dbReference type="PROSITE" id="PS50234"/>
    </source>
</evidence>
<dbReference type="PROSITE" id="PS50234">
    <property type="entry name" value="VWFA"/>
    <property type="match status" value="2"/>
</dbReference>
<dbReference type="Gene3D" id="3.10.100.10">
    <property type="entry name" value="Mannose-Binding Protein A, subunit A"/>
    <property type="match status" value="1"/>
</dbReference>
<feature type="domain" description="VWFA" evidence="3">
    <location>
        <begin position="22"/>
        <end position="157"/>
    </location>
</feature>
<dbReference type="PANTHER" id="PTHR31024">
    <property type="entry name" value="C-TYPE LECTIN"/>
    <property type="match status" value="1"/>
</dbReference>
<name>A0AA39LLB2_9BILA</name>
<dbReference type="PROSITE" id="PS50041">
    <property type="entry name" value="C_TYPE_LECTIN_2"/>
    <property type="match status" value="1"/>
</dbReference>
<dbReference type="SMART" id="SM00327">
    <property type="entry name" value="VWA"/>
    <property type="match status" value="2"/>
</dbReference>
<evidence type="ECO:0000313" key="4">
    <source>
        <dbReference type="EMBL" id="KAK0401254.1"/>
    </source>
</evidence>
<accession>A0AA39LLB2</accession>
<comment type="caution">
    <text evidence="4">The sequence shown here is derived from an EMBL/GenBank/DDBJ whole genome shotgun (WGS) entry which is preliminary data.</text>
</comment>
<dbReference type="SUPFAM" id="SSF53300">
    <property type="entry name" value="vWA-like"/>
    <property type="match status" value="2"/>
</dbReference>
<dbReference type="Pfam" id="PF00059">
    <property type="entry name" value="Lectin_C"/>
    <property type="match status" value="1"/>
</dbReference>
<dbReference type="PANTHER" id="PTHR31024:SF3">
    <property type="entry name" value="C-TYPE LECTIN-RELATED"/>
    <property type="match status" value="1"/>
</dbReference>
<feature type="chain" id="PRO_5041427120" description="C-type lectin domain-containing protein" evidence="1">
    <location>
        <begin position="19"/>
        <end position="563"/>
    </location>
</feature>
<evidence type="ECO:0000313" key="5">
    <source>
        <dbReference type="Proteomes" id="UP001175271"/>
    </source>
</evidence>
<dbReference type="AlphaFoldDB" id="A0AA39LLB2"/>
<dbReference type="Pfam" id="PF00092">
    <property type="entry name" value="VWA"/>
    <property type="match status" value="2"/>
</dbReference>
<dbReference type="CDD" id="cd00037">
    <property type="entry name" value="CLECT"/>
    <property type="match status" value="1"/>
</dbReference>
<sequence length="563" mass="61417">MLLRLFGLLVTLTICVFSQNADIVVVLDGSKGVGPNSFHTEKSLLGSLLKRMSSSSSSVAVISAGHTIKTISNFTNIDEASRLIKSIGYDGTDMVDTAMALRESEALIAARAVGSSKKAVILFTTFDLRCPETHLTAASPCREAARLIRKNISIIAVTPQFHDTIWPMVNITEPVFVLRTDSQLYERFDRALGLIGIRQEENIKNTHILNANKPINAAPKFDAELQPCSEDFSQVWIDLVVILDSTLGVGSNSFHTLRSSTSAMIGLLTIGQADYQTRVAVINMGESAHVLADFSTYSTTAEAKHGISKAPFLGDNTPNLEVALTTAKKMLDGSTVAGRQQVVLLWTSQHVKCQSKEVDSPCRAAHDLTASGIQLVTIDAVFHDAPGHLSTLTDSCNSFRSDDIQLTQEVLKRAAIANCHCSSTGWYIFRDGCAVYRTCVYQVEMAMDYDAAAENCDSFGGRLVSVHSQDKNSLLTLIATKNSKTEGFIGLKFGADPIRTSWADGSEFDIYRSYNRFDGTQPTPFSCTNFEKFGNWGPAQCSAAKYSFCERFACDAELHECDP</sequence>
<feature type="domain" description="VWFA" evidence="3">
    <location>
        <begin position="238"/>
        <end position="414"/>
    </location>
</feature>
<dbReference type="InterPro" id="IPR001304">
    <property type="entry name" value="C-type_lectin-like"/>
</dbReference>
<evidence type="ECO:0000259" key="2">
    <source>
        <dbReference type="PROSITE" id="PS50041"/>
    </source>
</evidence>
<evidence type="ECO:0000256" key="1">
    <source>
        <dbReference type="SAM" id="SignalP"/>
    </source>
</evidence>
<dbReference type="InterPro" id="IPR016187">
    <property type="entry name" value="CTDL_fold"/>
</dbReference>
<feature type="signal peptide" evidence="1">
    <location>
        <begin position="1"/>
        <end position="18"/>
    </location>
</feature>
<keyword evidence="1" id="KW-0732">Signal</keyword>
<dbReference type="InterPro" id="IPR036465">
    <property type="entry name" value="vWFA_dom_sf"/>
</dbReference>
<keyword evidence="5" id="KW-1185">Reference proteome</keyword>
<dbReference type="SUPFAM" id="SSF56436">
    <property type="entry name" value="C-type lectin-like"/>
    <property type="match status" value="1"/>
</dbReference>
<dbReference type="Gene3D" id="3.40.50.410">
    <property type="entry name" value="von Willebrand factor, type A domain"/>
    <property type="match status" value="2"/>
</dbReference>
<dbReference type="InterPro" id="IPR016186">
    <property type="entry name" value="C-type_lectin-like/link_sf"/>
</dbReference>
<dbReference type="InterPro" id="IPR002035">
    <property type="entry name" value="VWF_A"/>
</dbReference>
<proteinExistence type="predicted"/>
<evidence type="ECO:0008006" key="6">
    <source>
        <dbReference type="Google" id="ProtNLM"/>
    </source>
</evidence>
<reference evidence="4" key="1">
    <citation type="submission" date="2023-06" db="EMBL/GenBank/DDBJ databases">
        <title>Genomic analysis of the entomopathogenic nematode Steinernema hermaphroditum.</title>
        <authorList>
            <person name="Schwarz E.M."/>
            <person name="Heppert J.K."/>
            <person name="Baniya A."/>
            <person name="Schwartz H.T."/>
            <person name="Tan C.-H."/>
            <person name="Antoshechkin I."/>
            <person name="Sternberg P.W."/>
            <person name="Goodrich-Blair H."/>
            <person name="Dillman A.R."/>
        </authorList>
    </citation>
    <scope>NUCLEOTIDE SEQUENCE</scope>
    <source>
        <strain evidence="4">PS9179</strain>
        <tissue evidence="4">Whole animal</tissue>
    </source>
</reference>
<feature type="domain" description="C-type lectin" evidence="2">
    <location>
        <begin position="435"/>
        <end position="550"/>
    </location>
</feature>
<protein>
    <recommendedName>
        <fullName evidence="6">C-type lectin domain-containing protein</fullName>
    </recommendedName>
</protein>
<gene>
    <name evidence="4" type="ORF">QR680_015671</name>
</gene>
<dbReference type="SMART" id="SM00034">
    <property type="entry name" value="CLECT"/>
    <property type="match status" value="1"/>
</dbReference>
<dbReference type="Proteomes" id="UP001175271">
    <property type="component" value="Unassembled WGS sequence"/>
</dbReference>
<dbReference type="EMBL" id="JAUCMV010000004">
    <property type="protein sequence ID" value="KAK0401254.1"/>
    <property type="molecule type" value="Genomic_DNA"/>
</dbReference>